<feature type="compositionally biased region" description="Basic and acidic residues" evidence="7">
    <location>
        <begin position="20"/>
        <end position="30"/>
    </location>
</feature>
<evidence type="ECO:0000256" key="6">
    <source>
        <dbReference type="RuleBase" id="RU000680"/>
    </source>
</evidence>
<keyword evidence="8" id="KW-1133">Transmembrane helix</keyword>
<keyword evidence="4 6" id="KW-0333">Golgi apparatus</keyword>
<evidence type="ECO:0000256" key="1">
    <source>
        <dbReference type="ARBA" id="ARBA00004202"/>
    </source>
</evidence>
<organism evidence="9 10">
    <name type="scientific">Crassostrea virginica</name>
    <name type="common">Eastern oyster</name>
    <dbReference type="NCBI Taxonomy" id="6565"/>
    <lineage>
        <taxon>Eukaryota</taxon>
        <taxon>Metazoa</taxon>
        <taxon>Spiralia</taxon>
        <taxon>Lophotrochozoa</taxon>
        <taxon>Mollusca</taxon>
        <taxon>Bivalvia</taxon>
        <taxon>Autobranchia</taxon>
        <taxon>Pteriomorphia</taxon>
        <taxon>Ostreida</taxon>
        <taxon>Ostreoidea</taxon>
        <taxon>Ostreidae</taxon>
        <taxon>Crassostrea</taxon>
    </lineage>
</organism>
<comment type="similarity">
    <text evidence="2 6">Belongs to the caveolin family.</text>
</comment>
<dbReference type="Proteomes" id="UP000694844">
    <property type="component" value="Chromosome 7"/>
</dbReference>
<feature type="compositionally biased region" description="Basic and acidic residues" evidence="7">
    <location>
        <begin position="175"/>
        <end position="189"/>
    </location>
</feature>
<feature type="region of interest" description="Disordered" evidence="7">
    <location>
        <begin position="1"/>
        <end position="30"/>
    </location>
</feature>
<evidence type="ECO:0000256" key="7">
    <source>
        <dbReference type="SAM" id="MobiDB-lite"/>
    </source>
</evidence>
<dbReference type="GeneID" id="111104576"/>
<keyword evidence="5 6" id="KW-0472">Membrane</keyword>
<evidence type="ECO:0000313" key="9">
    <source>
        <dbReference type="Proteomes" id="UP000694844"/>
    </source>
</evidence>
<gene>
    <name evidence="10" type="primary">LOC111104576</name>
</gene>
<evidence type="ECO:0000256" key="2">
    <source>
        <dbReference type="ARBA" id="ARBA00010988"/>
    </source>
</evidence>
<evidence type="ECO:0000256" key="5">
    <source>
        <dbReference type="ARBA" id="ARBA00023136"/>
    </source>
</evidence>
<evidence type="ECO:0000256" key="3">
    <source>
        <dbReference type="ARBA" id="ARBA00022475"/>
    </source>
</evidence>
<evidence type="ECO:0000256" key="4">
    <source>
        <dbReference type="ARBA" id="ARBA00023034"/>
    </source>
</evidence>
<dbReference type="RefSeq" id="XP_022294306.1">
    <property type="nucleotide sequence ID" value="XM_022438598.1"/>
</dbReference>
<sequence>MPKKHVKNPGPPKPGTSSRPEPEDRDPHGLNDHITIKFYDVLGEPKGTQSPECTWEFSRTFYDFCLGLCYNLLACLLAPCLAGWWGCKFSFVAFENIWCLSPCLKITEIACSTMGRIVRSCVRCCIYPPCRSLGHFFILFRKEGINDEEDDNPFYHLPPAPVKKTRIIQTPSRNNKVEPAKKDPAKSDGPDNPQKAQGDSKVIPAVVVVGAIPDKNDDLDYMGDRGNMVNLIKRQMQM</sequence>
<dbReference type="GO" id="GO:0005901">
    <property type="term" value="C:caveola"/>
    <property type="evidence" value="ECO:0007669"/>
    <property type="project" value="UniProtKB-SubCell"/>
</dbReference>
<dbReference type="PANTHER" id="PTHR10844">
    <property type="entry name" value="CAVEOLIN"/>
    <property type="match status" value="1"/>
</dbReference>
<dbReference type="PANTHER" id="PTHR10844:SF19">
    <property type="entry name" value="CAVEOLIN-2"/>
    <property type="match status" value="1"/>
</dbReference>
<keyword evidence="9" id="KW-1185">Reference proteome</keyword>
<evidence type="ECO:0000256" key="8">
    <source>
        <dbReference type="SAM" id="Phobius"/>
    </source>
</evidence>
<dbReference type="InterPro" id="IPR001612">
    <property type="entry name" value="Caveolin"/>
</dbReference>
<feature type="region of interest" description="Disordered" evidence="7">
    <location>
        <begin position="168"/>
        <end position="200"/>
    </location>
</feature>
<name>A0A8B8AT96_CRAVI</name>
<dbReference type="GO" id="GO:0070836">
    <property type="term" value="P:caveola assembly"/>
    <property type="evidence" value="ECO:0007669"/>
    <property type="project" value="InterPro"/>
</dbReference>
<keyword evidence="3 6" id="KW-1003">Cell membrane</keyword>
<dbReference type="AlphaFoldDB" id="A0A8B8AT96"/>
<comment type="function">
    <text evidence="6">May act as a scaffolding protein within caveolar membranes. Interacts directly with G-protein alpha subunits and can functionally regulate their activity.</text>
</comment>
<proteinExistence type="inferred from homology"/>
<comment type="subcellular location">
    <subcellularLocation>
        <location evidence="1 6">Cell membrane</location>
        <topology evidence="1 6">Peripheral membrane protein</topology>
    </subcellularLocation>
    <subcellularLocation>
        <location evidence="6">Golgi apparatus membrane</location>
        <topology evidence="6">Peripheral membrane protein</topology>
    </subcellularLocation>
    <subcellularLocation>
        <location evidence="6">Membrane</location>
        <location evidence="6">Caveola</location>
        <topology evidence="6">Peripheral membrane protein</topology>
    </subcellularLocation>
</comment>
<evidence type="ECO:0000313" key="10">
    <source>
        <dbReference type="RefSeq" id="XP_022294306.1"/>
    </source>
</evidence>
<reference evidence="10" key="1">
    <citation type="submission" date="2025-08" db="UniProtKB">
        <authorList>
            <consortium name="RefSeq"/>
        </authorList>
    </citation>
    <scope>IDENTIFICATION</scope>
    <source>
        <tissue evidence="10">Whole sample</tissue>
    </source>
</reference>
<dbReference type="OrthoDB" id="5917823at2759"/>
<keyword evidence="8" id="KW-0812">Transmembrane</keyword>
<dbReference type="KEGG" id="cvn:111104576"/>
<feature type="transmembrane region" description="Helical" evidence="8">
    <location>
        <begin position="64"/>
        <end position="85"/>
    </location>
</feature>
<accession>A0A8B8AT96</accession>
<dbReference type="GO" id="GO:0000139">
    <property type="term" value="C:Golgi membrane"/>
    <property type="evidence" value="ECO:0007669"/>
    <property type="project" value="UniProtKB-SubCell"/>
</dbReference>
<dbReference type="GO" id="GO:0060090">
    <property type="term" value="F:molecular adaptor activity"/>
    <property type="evidence" value="ECO:0007669"/>
    <property type="project" value="TreeGrafter"/>
</dbReference>
<dbReference type="Pfam" id="PF01146">
    <property type="entry name" value="Caveolin"/>
    <property type="match status" value="1"/>
</dbReference>
<protein>
    <recommendedName>
        <fullName evidence="6">Caveolin</fullName>
    </recommendedName>
</protein>